<dbReference type="Proteomes" id="UP001266305">
    <property type="component" value="Unassembled WGS sequence"/>
</dbReference>
<evidence type="ECO:0000313" key="2">
    <source>
        <dbReference type="EMBL" id="KAK2112699.1"/>
    </source>
</evidence>
<evidence type="ECO:0000313" key="3">
    <source>
        <dbReference type="Proteomes" id="UP001266305"/>
    </source>
</evidence>
<accession>A0ABQ9VTI6</accession>
<reference evidence="2 3" key="1">
    <citation type="submission" date="2023-05" db="EMBL/GenBank/DDBJ databases">
        <title>B98-5 Cell Line De Novo Hybrid Assembly: An Optical Mapping Approach.</title>
        <authorList>
            <person name="Kananen K."/>
            <person name="Auerbach J.A."/>
            <person name="Kautto E."/>
            <person name="Blachly J.S."/>
        </authorList>
    </citation>
    <scope>NUCLEOTIDE SEQUENCE [LARGE SCALE GENOMIC DNA]</scope>
    <source>
        <strain evidence="2">B95-8</strain>
        <tissue evidence="2">Cell line</tissue>
    </source>
</reference>
<feature type="compositionally biased region" description="Low complexity" evidence="1">
    <location>
        <begin position="62"/>
        <end position="74"/>
    </location>
</feature>
<keyword evidence="3" id="KW-1185">Reference proteome</keyword>
<proteinExistence type="predicted"/>
<feature type="non-terminal residue" evidence="2">
    <location>
        <position position="1"/>
    </location>
</feature>
<gene>
    <name evidence="2" type="ORF">P7K49_012446</name>
</gene>
<name>A0ABQ9VTI6_SAGOE</name>
<comment type="caution">
    <text evidence="2">The sequence shown here is derived from an EMBL/GenBank/DDBJ whole genome shotgun (WGS) entry which is preliminary data.</text>
</comment>
<organism evidence="2 3">
    <name type="scientific">Saguinus oedipus</name>
    <name type="common">Cotton-top tamarin</name>
    <name type="synonym">Oedipomidas oedipus</name>
    <dbReference type="NCBI Taxonomy" id="9490"/>
    <lineage>
        <taxon>Eukaryota</taxon>
        <taxon>Metazoa</taxon>
        <taxon>Chordata</taxon>
        <taxon>Craniata</taxon>
        <taxon>Vertebrata</taxon>
        <taxon>Euteleostomi</taxon>
        <taxon>Mammalia</taxon>
        <taxon>Eutheria</taxon>
        <taxon>Euarchontoglires</taxon>
        <taxon>Primates</taxon>
        <taxon>Haplorrhini</taxon>
        <taxon>Platyrrhini</taxon>
        <taxon>Cebidae</taxon>
        <taxon>Callitrichinae</taxon>
        <taxon>Saguinus</taxon>
    </lineage>
</organism>
<dbReference type="EMBL" id="JASSZA010000005">
    <property type="protein sequence ID" value="KAK2112699.1"/>
    <property type="molecule type" value="Genomic_DNA"/>
</dbReference>
<evidence type="ECO:0008006" key="4">
    <source>
        <dbReference type="Google" id="ProtNLM"/>
    </source>
</evidence>
<protein>
    <recommendedName>
        <fullName evidence="4">HDAC9</fullName>
    </recommendedName>
</protein>
<feature type="region of interest" description="Disordered" evidence="1">
    <location>
        <begin position="62"/>
        <end position="82"/>
    </location>
</feature>
<evidence type="ECO:0000256" key="1">
    <source>
        <dbReference type="SAM" id="MobiDB-lite"/>
    </source>
</evidence>
<sequence length="82" mass="8496">ALSKDISVPLHVALLTRTGPKYSHGLSLYPAQPALGVVQQRGPRPSSVSALLVSVRFPVQESGSSMVSSASSEENGVQVPAL</sequence>